<dbReference type="KEGG" id="stha:NCTC11429_01640"/>
<organism evidence="1 2">
    <name type="scientific">Sphingobacterium thalpophilum</name>
    <dbReference type="NCBI Taxonomy" id="259"/>
    <lineage>
        <taxon>Bacteria</taxon>
        <taxon>Pseudomonadati</taxon>
        <taxon>Bacteroidota</taxon>
        <taxon>Sphingobacteriia</taxon>
        <taxon>Sphingobacteriales</taxon>
        <taxon>Sphingobacteriaceae</taxon>
        <taxon>Sphingobacterium</taxon>
    </lineage>
</organism>
<reference evidence="1 2" key="1">
    <citation type="submission" date="2019-05" db="EMBL/GenBank/DDBJ databases">
        <authorList>
            <consortium name="Pathogen Informatics"/>
        </authorList>
    </citation>
    <scope>NUCLEOTIDE SEQUENCE [LARGE SCALE GENOMIC DNA]</scope>
    <source>
        <strain evidence="1 2">NCTC11429</strain>
    </source>
</reference>
<dbReference type="AlphaFoldDB" id="A0A4U9V1E0"/>
<evidence type="ECO:0000313" key="2">
    <source>
        <dbReference type="Proteomes" id="UP000308196"/>
    </source>
</evidence>
<name>A0A4U9V1E0_9SPHI</name>
<dbReference type="GeneID" id="78462396"/>
<evidence type="ECO:0000313" key="1">
    <source>
        <dbReference type="EMBL" id="VTR36171.1"/>
    </source>
</evidence>
<dbReference type="RefSeq" id="WP_051607174.1">
    <property type="nucleotide sequence ID" value="NZ_CP141191.1"/>
</dbReference>
<sequence>MNPSFKDLVNRFAAELEQSLGAKLSRTECDTFIQLTAPETTKIFLYPEEQPTRHQTSDPSIHIDQDQLEQKFSLVIQRIVAKIKNNRRIFARHTVVARIDKKVSMQFLVEHHLQVAIPGKYRYGLYEQGELVSIAVFSGGRRMNDSPESYRSFELLRFCNKSGYNVIGGLSKLIKAFCADFSPGDIMTFTDRDWSQDSSLEKIGFVKKEISGPIHFWVDATGRYPYRSQEELRTLVAQHPKGFLKENLGSIKMILYIK</sequence>
<accession>A0A4U9V1E0</accession>
<proteinExistence type="predicted"/>
<protein>
    <submittedName>
        <fullName evidence="1">Uncharacterized protein</fullName>
    </submittedName>
</protein>
<dbReference type="STRING" id="1123265.GCA_000686625_04573"/>
<dbReference type="EMBL" id="LR590484">
    <property type="protein sequence ID" value="VTR36171.1"/>
    <property type="molecule type" value="Genomic_DNA"/>
</dbReference>
<dbReference type="Proteomes" id="UP000308196">
    <property type="component" value="Chromosome"/>
</dbReference>
<gene>
    <name evidence="1" type="ORF">NCTC11429_01640</name>
</gene>